<sequence>MLRKWKIKFGKAMFALKTTVEEDVLQMPKFSKRYEIHWQVCSPKRNDRKLQLLEGELLSMVQRDMTISQYFHKVKSLYQDIGDLDPQASISDTKKSRVGEVAKPYVSDRKFRRSCYNCSKKHHKTHTCWSKKKPMKGNVATINIEEKWDVEALFVAKKEMVLTTVMSNKIDYENHWIVGSSYSNHMIGDKKKLQNL</sequence>
<evidence type="ECO:0008006" key="3">
    <source>
        <dbReference type="Google" id="ProtNLM"/>
    </source>
</evidence>
<organism evidence="1 2">
    <name type="scientific">Gossypium stocksii</name>
    <dbReference type="NCBI Taxonomy" id="47602"/>
    <lineage>
        <taxon>Eukaryota</taxon>
        <taxon>Viridiplantae</taxon>
        <taxon>Streptophyta</taxon>
        <taxon>Embryophyta</taxon>
        <taxon>Tracheophyta</taxon>
        <taxon>Spermatophyta</taxon>
        <taxon>Magnoliopsida</taxon>
        <taxon>eudicotyledons</taxon>
        <taxon>Gunneridae</taxon>
        <taxon>Pentapetalae</taxon>
        <taxon>rosids</taxon>
        <taxon>malvids</taxon>
        <taxon>Malvales</taxon>
        <taxon>Malvaceae</taxon>
        <taxon>Malvoideae</taxon>
        <taxon>Gossypium</taxon>
    </lineage>
</organism>
<protein>
    <recommendedName>
        <fullName evidence="3">Retrotransposon gag domain-containing protein</fullName>
    </recommendedName>
</protein>
<proteinExistence type="predicted"/>
<comment type="caution">
    <text evidence="1">The sequence shown here is derived from an EMBL/GenBank/DDBJ whole genome shotgun (WGS) entry which is preliminary data.</text>
</comment>
<evidence type="ECO:0000313" key="1">
    <source>
        <dbReference type="EMBL" id="KAH1031179.1"/>
    </source>
</evidence>
<keyword evidence="2" id="KW-1185">Reference proteome</keyword>
<dbReference type="AlphaFoldDB" id="A0A9D3U7D8"/>
<accession>A0A9D3U7D8</accession>
<reference evidence="1 2" key="1">
    <citation type="journal article" date="2021" name="Plant Biotechnol. J.">
        <title>Multi-omics assisted identification of the key and species-specific regulatory components of drought-tolerant mechanisms in Gossypium stocksii.</title>
        <authorList>
            <person name="Yu D."/>
            <person name="Ke L."/>
            <person name="Zhang D."/>
            <person name="Wu Y."/>
            <person name="Sun Y."/>
            <person name="Mei J."/>
            <person name="Sun J."/>
            <person name="Sun Y."/>
        </authorList>
    </citation>
    <scope>NUCLEOTIDE SEQUENCE [LARGE SCALE GENOMIC DNA]</scope>
    <source>
        <strain evidence="2">cv. E1</strain>
        <tissue evidence="1">Leaf</tissue>
    </source>
</reference>
<dbReference type="OrthoDB" id="1626798at2759"/>
<name>A0A9D3U7D8_9ROSI</name>
<dbReference type="EMBL" id="JAIQCV010000013">
    <property type="protein sequence ID" value="KAH1031179.1"/>
    <property type="molecule type" value="Genomic_DNA"/>
</dbReference>
<dbReference type="Proteomes" id="UP000828251">
    <property type="component" value="Unassembled WGS sequence"/>
</dbReference>
<gene>
    <name evidence="1" type="ORF">J1N35_043353</name>
</gene>
<evidence type="ECO:0000313" key="2">
    <source>
        <dbReference type="Proteomes" id="UP000828251"/>
    </source>
</evidence>